<evidence type="ECO:0000313" key="2">
    <source>
        <dbReference type="Proteomes" id="UP000663722"/>
    </source>
</evidence>
<name>A0A975BGL8_9BACT</name>
<accession>A0A975BGL8</accession>
<sequence length="53" mass="5447">MNDNFTDSGVAIVVVTATAQGTALDVTPLISGSLVQNQEISFSAFLSQGISCQ</sequence>
<evidence type="ECO:0000313" key="1">
    <source>
        <dbReference type="EMBL" id="QTA84933.1"/>
    </source>
</evidence>
<proteinExistence type="predicted"/>
<dbReference type="EMBL" id="CP061800">
    <property type="protein sequence ID" value="QTA84933.1"/>
    <property type="molecule type" value="Genomic_DNA"/>
</dbReference>
<protein>
    <submittedName>
        <fullName evidence="1">Uncharacterized protein</fullName>
    </submittedName>
</protein>
<keyword evidence="2" id="KW-1185">Reference proteome</keyword>
<reference evidence="1" key="1">
    <citation type="journal article" date="2021" name="Microb. Physiol.">
        <title>Proteogenomic Insights into the Physiology of Marine, Sulfate-Reducing, Filamentous Desulfonema limicola and Desulfonema magnum.</title>
        <authorList>
            <person name="Schnaars V."/>
            <person name="Wohlbrand L."/>
            <person name="Scheve S."/>
            <person name="Hinrichs C."/>
            <person name="Reinhardt R."/>
            <person name="Rabus R."/>
        </authorList>
    </citation>
    <scope>NUCLEOTIDE SEQUENCE</scope>
    <source>
        <strain evidence="1">4be13</strain>
    </source>
</reference>
<gene>
    <name evidence="1" type="ORF">dnm_009360</name>
</gene>
<dbReference type="Proteomes" id="UP000663722">
    <property type="component" value="Chromosome"/>
</dbReference>
<organism evidence="1 2">
    <name type="scientific">Desulfonema magnum</name>
    <dbReference type="NCBI Taxonomy" id="45655"/>
    <lineage>
        <taxon>Bacteria</taxon>
        <taxon>Pseudomonadati</taxon>
        <taxon>Thermodesulfobacteriota</taxon>
        <taxon>Desulfobacteria</taxon>
        <taxon>Desulfobacterales</taxon>
        <taxon>Desulfococcaceae</taxon>
        <taxon>Desulfonema</taxon>
    </lineage>
</organism>
<dbReference type="KEGG" id="dmm:dnm_009360"/>
<dbReference type="AlphaFoldDB" id="A0A975BGL8"/>